<dbReference type="CDD" id="cd00198">
    <property type="entry name" value="vWFA"/>
    <property type="match status" value="1"/>
</dbReference>
<feature type="domain" description="VWFA" evidence="2">
    <location>
        <begin position="438"/>
        <end position="642"/>
    </location>
</feature>
<dbReference type="InterPro" id="IPR002035">
    <property type="entry name" value="VWF_A"/>
</dbReference>
<dbReference type="EMBL" id="MHNF01000036">
    <property type="protein sequence ID" value="OGZ40288.1"/>
    <property type="molecule type" value="Genomic_DNA"/>
</dbReference>
<feature type="region of interest" description="Disordered" evidence="1">
    <location>
        <begin position="1"/>
        <end position="21"/>
    </location>
</feature>
<reference evidence="3 4" key="1">
    <citation type="journal article" date="2016" name="Nat. Commun.">
        <title>Thousands of microbial genomes shed light on interconnected biogeochemical processes in an aquifer system.</title>
        <authorList>
            <person name="Anantharaman K."/>
            <person name="Brown C.T."/>
            <person name="Hug L.A."/>
            <person name="Sharon I."/>
            <person name="Castelle C.J."/>
            <person name="Probst A.J."/>
            <person name="Thomas B.C."/>
            <person name="Singh A."/>
            <person name="Wilkins M.J."/>
            <person name="Karaoz U."/>
            <person name="Brodie E.L."/>
            <person name="Williams K.H."/>
            <person name="Hubbard S.S."/>
            <person name="Banfield J.F."/>
        </authorList>
    </citation>
    <scope>NUCLEOTIDE SEQUENCE [LARGE SCALE GENOMIC DNA]</scope>
</reference>
<dbReference type="SUPFAM" id="SSF53300">
    <property type="entry name" value="vWA-like"/>
    <property type="match status" value="1"/>
</dbReference>
<dbReference type="AlphaFoldDB" id="A0A1G2FRQ4"/>
<dbReference type="PROSITE" id="PS50234">
    <property type="entry name" value="VWFA"/>
    <property type="match status" value="1"/>
</dbReference>
<gene>
    <name evidence="3" type="ORF">A3B04_01055</name>
</gene>
<dbReference type="Proteomes" id="UP000177126">
    <property type="component" value="Unassembled WGS sequence"/>
</dbReference>
<evidence type="ECO:0000313" key="3">
    <source>
        <dbReference type="EMBL" id="OGZ40288.1"/>
    </source>
</evidence>
<organism evidence="3 4">
    <name type="scientific">Candidatus Portnoybacteria bacterium RIFCSPLOWO2_02_FULL_39_11</name>
    <dbReference type="NCBI Taxonomy" id="1802001"/>
    <lineage>
        <taxon>Bacteria</taxon>
        <taxon>Candidatus Portnoyibacteriota</taxon>
    </lineage>
</organism>
<sequence>MPEKFFETQKINNNEDKTADDKRAQAAIEDMAEDFLADQEKAIADYAENSGLHFRRGRGWYVNYEGKKDYEGWSIKMQTGEATYDPDFFSAKGYSNAESMWATCHEVEHFRDWRRDPESYAKLFGRMKTRRRIHLLYNCLDDIMVNRNVDKRFPAHRETKKYLYKAKLFPGTDYRNKAKHLQFAYAALREKMLPEELLALDPEVSQEIANLKNIDGQGTDLIDMVSNPDVKPQDRFSLIEEYIEPIYEKFFQQDVAERRAQEEKESGKGEGEQGEDGKKPQAGGGKPGKFRPAEDYFADDYKDFEDKSPEAIPAKDIKDELDKFIKQKKENEKSPEEIAQEQFQKEHGVTYEDMQSYRQNYEKIKNYIEPLREVFARIISTRKEIKRRLRERTDQGVIIDPSMISQAFIDAESGITDSRTQLKVKKIEYDEHKPNDFEFSLICDLSSSMDENSLGGKSYEQRLCAILIMEALDEFEEKLKAERESQSLDLHVLTEVRGFGDNDEELKPLSDTIEYKARVQMNKRLGNCNGGSTKDYKSLAKVGENLSDEIKLKIEKNDLKKVVLLITDGGSDDVNVAKAEKNSLSGAGVIAKAIQIGKVSPDDKSKFAKVWQKPEKDGYACKDVSQLVATVEKLLEELLEEL</sequence>
<feature type="region of interest" description="Disordered" evidence="1">
    <location>
        <begin position="257"/>
        <end position="293"/>
    </location>
</feature>
<dbReference type="InterPro" id="IPR036465">
    <property type="entry name" value="vWFA_dom_sf"/>
</dbReference>
<evidence type="ECO:0000256" key="1">
    <source>
        <dbReference type="SAM" id="MobiDB-lite"/>
    </source>
</evidence>
<accession>A0A1G2FRQ4</accession>
<proteinExistence type="predicted"/>
<evidence type="ECO:0000313" key="4">
    <source>
        <dbReference type="Proteomes" id="UP000177126"/>
    </source>
</evidence>
<protein>
    <recommendedName>
        <fullName evidence="2">VWFA domain-containing protein</fullName>
    </recommendedName>
</protein>
<name>A0A1G2FRQ4_9BACT</name>
<feature type="compositionally biased region" description="Basic and acidic residues" evidence="1">
    <location>
        <begin position="257"/>
        <end position="279"/>
    </location>
</feature>
<comment type="caution">
    <text evidence="3">The sequence shown here is derived from an EMBL/GenBank/DDBJ whole genome shotgun (WGS) entry which is preliminary data.</text>
</comment>
<evidence type="ECO:0000259" key="2">
    <source>
        <dbReference type="PROSITE" id="PS50234"/>
    </source>
</evidence>
<dbReference type="Gene3D" id="3.40.50.410">
    <property type="entry name" value="von Willebrand factor, type A domain"/>
    <property type="match status" value="1"/>
</dbReference>